<dbReference type="Pfam" id="PF13585">
    <property type="entry name" value="CHU_C"/>
    <property type="match status" value="1"/>
</dbReference>
<organism evidence="4 5">
    <name type="scientific">Mucilaginibacter mali</name>
    <dbReference type="NCBI Taxonomy" id="2740462"/>
    <lineage>
        <taxon>Bacteria</taxon>
        <taxon>Pseudomonadati</taxon>
        <taxon>Bacteroidota</taxon>
        <taxon>Sphingobacteriia</taxon>
        <taxon>Sphingobacteriales</taxon>
        <taxon>Sphingobacteriaceae</taxon>
        <taxon>Mucilaginibacter</taxon>
    </lineage>
</organism>
<reference evidence="4 5" key="1">
    <citation type="submission" date="2020-05" db="EMBL/GenBank/DDBJ databases">
        <title>Mucilaginibacter mali sp. nov.</title>
        <authorList>
            <person name="Kim H.S."/>
            <person name="Lee K.C."/>
            <person name="Suh M.K."/>
            <person name="Kim J.-S."/>
            <person name="Han K.-I."/>
            <person name="Eom M.K."/>
            <person name="Shin Y.K."/>
            <person name="Lee J.-S."/>
        </authorList>
    </citation>
    <scope>NUCLEOTIDE SEQUENCE [LARGE SCALE GENOMIC DNA]</scope>
    <source>
        <strain evidence="4 5">G2-14</strain>
    </source>
</reference>
<dbReference type="RefSeq" id="WP_173414979.1">
    <property type="nucleotide sequence ID" value="NZ_CP054139.1"/>
</dbReference>
<proteinExistence type="predicted"/>
<accession>A0A7D4QFE0</accession>
<gene>
    <name evidence="4" type="ORF">HQ865_11135</name>
</gene>
<protein>
    <submittedName>
        <fullName evidence="4">Beta-propeller fold lactonase family protein</fullName>
    </submittedName>
</protein>
<dbReference type="Proteomes" id="UP000505355">
    <property type="component" value="Chromosome"/>
</dbReference>
<dbReference type="InterPro" id="IPR015943">
    <property type="entry name" value="WD40/YVTN_repeat-like_dom_sf"/>
</dbReference>
<evidence type="ECO:0000313" key="4">
    <source>
        <dbReference type="EMBL" id="QKJ30292.1"/>
    </source>
</evidence>
<feature type="signal peptide" evidence="2">
    <location>
        <begin position="1"/>
        <end position="23"/>
    </location>
</feature>
<dbReference type="Pfam" id="PF10282">
    <property type="entry name" value="Lactonase"/>
    <property type="match status" value="2"/>
</dbReference>
<dbReference type="InterPro" id="IPR026341">
    <property type="entry name" value="T9SS_type_B"/>
</dbReference>
<dbReference type="InterPro" id="IPR011964">
    <property type="entry name" value="YVTN_b-propeller_repeat"/>
</dbReference>
<name>A0A7D4QFE0_9SPHI</name>
<dbReference type="KEGG" id="mmab:HQ865_11135"/>
<dbReference type="InterPro" id="IPR019405">
    <property type="entry name" value="Lactonase_7-beta_prop"/>
</dbReference>
<feature type="domain" description="YNCE-like beta-propeller" evidence="3">
    <location>
        <begin position="186"/>
        <end position="375"/>
    </location>
</feature>
<feature type="chain" id="PRO_5028950672" evidence="2">
    <location>
        <begin position="24"/>
        <end position="1898"/>
    </location>
</feature>
<dbReference type="InterPro" id="IPR051200">
    <property type="entry name" value="Host-pathogen_enzymatic-act"/>
</dbReference>
<dbReference type="NCBIfam" id="TIGR04131">
    <property type="entry name" value="Bac_Flav_CTERM"/>
    <property type="match status" value="1"/>
</dbReference>
<dbReference type="PANTHER" id="PTHR47197:SF3">
    <property type="entry name" value="DIHYDRO-HEME D1 DEHYDROGENASE"/>
    <property type="match status" value="1"/>
</dbReference>
<evidence type="ECO:0000259" key="3">
    <source>
        <dbReference type="Pfam" id="PF21783"/>
    </source>
</evidence>
<dbReference type="InterPro" id="IPR048433">
    <property type="entry name" value="YNCE-like_beta-prop"/>
</dbReference>
<dbReference type="Pfam" id="PF21783">
    <property type="entry name" value="YNCE"/>
    <property type="match status" value="1"/>
</dbReference>
<dbReference type="NCBIfam" id="TIGR02276">
    <property type="entry name" value="beta_rpt_yvtn"/>
    <property type="match status" value="7"/>
</dbReference>
<dbReference type="PANTHER" id="PTHR47197">
    <property type="entry name" value="PROTEIN NIRF"/>
    <property type="match status" value="1"/>
</dbReference>
<dbReference type="Gene3D" id="2.130.10.10">
    <property type="entry name" value="YVTN repeat-like/Quinoprotein amine dehydrogenase"/>
    <property type="match status" value="7"/>
</dbReference>
<dbReference type="InterPro" id="IPR011045">
    <property type="entry name" value="N2O_reductase_N"/>
</dbReference>
<keyword evidence="5" id="KW-1185">Reference proteome</keyword>
<dbReference type="SUPFAM" id="SSF50974">
    <property type="entry name" value="Nitrous oxide reductase, N-terminal domain"/>
    <property type="match status" value="3"/>
</dbReference>
<evidence type="ECO:0000256" key="2">
    <source>
        <dbReference type="SAM" id="SignalP"/>
    </source>
</evidence>
<keyword evidence="1 2" id="KW-0732">Signal</keyword>
<evidence type="ECO:0000256" key="1">
    <source>
        <dbReference type="ARBA" id="ARBA00022729"/>
    </source>
</evidence>
<dbReference type="EMBL" id="CP054139">
    <property type="protein sequence ID" value="QKJ30292.1"/>
    <property type="molecule type" value="Genomic_DNA"/>
</dbReference>
<evidence type="ECO:0000313" key="5">
    <source>
        <dbReference type="Proteomes" id="UP000505355"/>
    </source>
</evidence>
<sequence length="1898" mass="196657">MNRILHVIIILLCLFLLPHGTQAQQTVPNGTTTQPIKMPGSACVYWWDADKPETGIQPYGIGNTVPAFVANNPGTTPITVTVSVRLPTGGADNTPVALIVSQLSGKVWARGLDANNYAYGAVSTQSEPYGIAITPDRSYVYITNRTKNTVSLIKYTVTNAVPPIDISHVLDIDVGTSPEGLVASPDGSKVYVVNSGDATISVISVADNVEVKKFPIGGALHPTGIAISPDGATLYVSNNGSGTVTVINAADGQIKNNIIVGLGPQGIAISPDGKFVYVACQLANTISIINTASLAATPVSVPVGLKPFGVAVSPGSETVYVSNQGDNTVTAITTSNYQKKTFSVGTSPRGIAVTPNGTFVYINNFDSNDVSKIEVATGQVTKFDQDGGPFSFGNFISGPSGCAIPPQPYTITITPTPPGITPSGSPAALSTGEGVASASTSFSVSGLSLPQGILVTAPNGFEVSLDNENFAPTVTVGSAGNITSTPVYIRLKAADTQGTYPGTITFSSGSATATFAMTTGTIRPPEPTIITGKVNGSIFTCAGTPSASPNMLQTTVSAVNLNGVLGATASTGFEISLSQDKGFASHLDISYDANVPNTTIYVRSSTEIQQGTTNGIITYTAGPLSKKVAISAIAYFIPVAYPPTPLTQDVINLKQTVPIHFSGTGNTFNWVCDNPNINLPTSGVGDIPSFQAVNYGTEDVVAKITAWPVSAPLSYVANLGSNAVSVISINTNELIATIRVPAAPKYILISPDATRLYVSCYAADSVSVIDASLNKEIARIKVGSQPQGMSLNADGSVLSVFCSGGAGSVALIDTKTNNLINIVSAGRYPPGTVFSPDGKKAYAYNYGMAPNNFDVFDTETNKRIAPIPGHTSPQGLVLSPDGNTIYVTDATDLYPQPGWKHLLYVIDANTYEIKQTLNVGEYPQGIAITHDGKKLYVTSGLQNRVSVINTETFETEVDVEVGNLPVSIATTDGTGCEGVPVTCTIIVKPTPPTITAKGTPTGHNTIQGNPSDQDVFTVSGIKMQEGILVTPPNGFEVSLDGKTFAPTVTIPLTRTDGVITETTVYIRIAGVTKAGTYSGDITMSSKNAENEPVTMPPVIVYEPTSTILASIAAGSINTCEGAPSASPNITQFTASGFKLVGDISVIAPDGFEVSLNADSGYGPGFTLAQSGGNVANTIIYVRSAASAKGTILGKVILKTPGATDGRVDVKANVGITPAVNKVTDKAYTGGMTTDVFSFTGPVPYTYYSWANDNISIGLAKSGFGDIAAFTAVNKGNTPQLANITVTPITAPLAYVAMFDNKRLSIINTATGALVGAPINIGLSPTAVSASPDGKFVYVANQGDNSMSIINTNTNQEVLPRITGLQAPTGIVVSADGSKIYVANNSANYVTVIDATSHAPTTLPVGINPDGIALSPDGKLLYVVNGSSAFLSAINTSDQSTIKIPISGSGPKGIVISPDGTRIYITNYNSKSVTVIDATSNTQILPAIAVENNPRGIAINNDGSKLYVANAGSKSVSVIDTKTKAVTHIDVGTNPQGVSISPDGSLVYVANSGSSNISVIYTATNSVTTINNVGGSPVSFGNFITGGAGCTGPEMKFTITVNPESAYMTTSGTLPYFNTVYGTPSTVGSFKATGISLNGAITVVPPLGIELSTDNIKYSPQLTLNADAKGAVAATDIYVRLSATAAAKTYTPDDILLKSPGAADVKMPLTAVTKVDPAPLTITAKDVKKAVGTTLTGGPGSVKFDHTALQNNETVGTVTITYGAGAESSAAIDTYKGSVKPDFATGGTFSPDNYKIDYIPGDIIVSNIINADLIKIPNTFTPNGDGINDTWKIDYLLNFPTCTVNIYDRTGRSIFHSIGYGMPWDGTFAGQALPFGTYYYVIDIDKGAKRLSGYVLLMR</sequence>